<evidence type="ECO:0000256" key="1">
    <source>
        <dbReference type="SAM" id="Phobius"/>
    </source>
</evidence>
<dbReference type="EMBL" id="JHEG02000012">
    <property type="protein sequence ID" value="KIE13541.1"/>
    <property type="molecule type" value="Genomic_DNA"/>
</dbReference>
<gene>
    <name evidence="2" type="ORF">DA73_0202250</name>
</gene>
<comment type="caution">
    <text evidence="2">The sequence shown here is derived from an EMBL/GenBank/DDBJ whole genome shotgun (WGS) entry which is preliminary data.</text>
</comment>
<keyword evidence="1" id="KW-0472">Membrane</keyword>
<proteinExistence type="predicted"/>
<feature type="transmembrane region" description="Helical" evidence="1">
    <location>
        <begin position="36"/>
        <end position="59"/>
    </location>
</feature>
<dbReference type="STRING" id="1479485.DA73_0202250"/>
<evidence type="ECO:0000313" key="2">
    <source>
        <dbReference type="EMBL" id="KIE13541.1"/>
    </source>
</evidence>
<protein>
    <submittedName>
        <fullName evidence="2">Uncharacterized protein</fullName>
    </submittedName>
</protein>
<organism evidence="2">
    <name type="scientific">Tolypothrix bouteillei VB521301</name>
    <dbReference type="NCBI Taxonomy" id="1479485"/>
    <lineage>
        <taxon>Bacteria</taxon>
        <taxon>Bacillati</taxon>
        <taxon>Cyanobacteriota</taxon>
        <taxon>Cyanophyceae</taxon>
        <taxon>Nostocales</taxon>
        <taxon>Tolypothrichaceae</taxon>
        <taxon>Tolypothrix</taxon>
    </lineage>
</organism>
<name>A0A0C1NL44_9CYAN</name>
<keyword evidence="1" id="KW-0812">Transmembrane</keyword>
<accession>A0A0C1NL44</accession>
<dbReference type="AlphaFoldDB" id="A0A0C1NL44"/>
<keyword evidence="1" id="KW-1133">Transmembrane helix</keyword>
<reference evidence="2" key="1">
    <citation type="journal article" date="2015" name="Genome Announc.">
        <title>Draft Genome Sequence of Tolypothrix boutellei Strain VB521301.</title>
        <authorList>
            <person name="Chandrababunaidu M.M."/>
            <person name="Singh D."/>
            <person name="Sen D."/>
            <person name="Bhan S."/>
            <person name="Das S."/>
            <person name="Gupta A."/>
            <person name="Adhikary S.P."/>
            <person name="Tripathy S."/>
        </authorList>
    </citation>
    <scope>NUCLEOTIDE SEQUENCE</scope>
    <source>
        <strain evidence="2">VB521301</strain>
    </source>
</reference>
<sequence>MKKFCYAKLSDDFLFLYKSALSELALPVSKVCDSTVVLLLANLLIAAFQSIVLQVKIFIKM</sequence>